<accession>A0ABX5AXR2</accession>
<dbReference type="Gene3D" id="3.20.20.60">
    <property type="entry name" value="Phosphoenolpyruvate-binding domains"/>
    <property type="match status" value="1"/>
</dbReference>
<dbReference type="InterPro" id="IPR015813">
    <property type="entry name" value="Pyrv/PenolPyrv_kinase-like_dom"/>
</dbReference>
<dbReference type="InterPro" id="IPR040442">
    <property type="entry name" value="Pyrv_kinase-like_dom_sf"/>
</dbReference>
<sequence length="263" mass="27071">MTDIDTAATAARATDLLRLHETPELLQLVNVWDVVSARAVAALPETRALATASHSIAASFGYPDGEAIPRELMLDMVGRIAASTELPVTADLEAGYGDAGDTTRRAIALGVVGANIEDELKPLAESAATMAAVVAAGAAEGVPFVLNARTDAFLRGGDRPLGAIVADAIERGRAYLDAGAACVFVPGNFGEDVVAELVEAFGVRRLSVIGLPLLPSPARLAELGVARVSYGPYVQRVALTALQDVAGALYAGGEIPADTRALN</sequence>
<protein>
    <submittedName>
        <fullName evidence="1">Phosphonomutase</fullName>
    </submittedName>
</protein>
<dbReference type="PANTHER" id="PTHR42905:SF16">
    <property type="entry name" value="CARBOXYPHOSPHONOENOLPYRUVATE PHOSPHONOMUTASE-LIKE PROTEIN (AFU_ORTHOLOGUE AFUA_5G07230)"/>
    <property type="match status" value="1"/>
</dbReference>
<dbReference type="RefSeq" id="WP_104474608.1">
    <property type="nucleotide sequence ID" value="NZ_MPZN01000010.1"/>
</dbReference>
<dbReference type="EMBL" id="MPZN01000010">
    <property type="protein sequence ID" value="PPL19645.1"/>
    <property type="molecule type" value="Genomic_DNA"/>
</dbReference>
<organism evidence="1 2">
    <name type="scientific">Microterricola pindariensis</name>
    <dbReference type="NCBI Taxonomy" id="478010"/>
    <lineage>
        <taxon>Bacteria</taxon>
        <taxon>Bacillati</taxon>
        <taxon>Actinomycetota</taxon>
        <taxon>Actinomycetes</taxon>
        <taxon>Micrococcales</taxon>
        <taxon>Microbacteriaceae</taxon>
        <taxon>Microterricola</taxon>
    </lineage>
</organism>
<dbReference type="PANTHER" id="PTHR42905">
    <property type="entry name" value="PHOSPHOENOLPYRUVATE CARBOXYLASE"/>
    <property type="match status" value="1"/>
</dbReference>
<comment type="caution">
    <text evidence="1">The sequence shown here is derived from an EMBL/GenBank/DDBJ whole genome shotgun (WGS) entry which is preliminary data.</text>
</comment>
<dbReference type="InterPro" id="IPR039556">
    <property type="entry name" value="ICL/PEPM"/>
</dbReference>
<dbReference type="Pfam" id="PF13714">
    <property type="entry name" value="PEP_mutase"/>
    <property type="match status" value="1"/>
</dbReference>
<dbReference type="CDD" id="cd00377">
    <property type="entry name" value="ICL_PEPM"/>
    <property type="match status" value="1"/>
</dbReference>
<gene>
    <name evidence="1" type="ORF">GY24_04810</name>
</gene>
<name>A0ABX5AXR2_9MICO</name>
<reference evidence="1 2" key="1">
    <citation type="journal article" date="2008" name="Int. J. Syst. Evol. Microbiol.">
        <title>Leifsonia pindariensis sp. nov., isolated from the Pindari glacier of the Indian Himalayas, and emended description of the genus Leifsonia.</title>
        <authorList>
            <person name="Reddy G.S."/>
            <person name="Prabagaran S.R."/>
            <person name="Shivaji S."/>
        </authorList>
    </citation>
    <scope>NUCLEOTIDE SEQUENCE [LARGE SCALE GENOMIC DNA]</scope>
    <source>
        <strain evidence="1 2">PON 10</strain>
    </source>
</reference>
<evidence type="ECO:0000313" key="1">
    <source>
        <dbReference type="EMBL" id="PPL19645.1"/>
    </source>
</evidence>
<keyword evidence="2" id="KW-1185">Reference proteome</keyword>
<proteinExistence type="predicted"/>
<dbReference type="Proteomes" id="UP000237755">
    <property type="component" value="Unassembled WGS sequence"/>
</dbReference>
<evidence type="ECO:0000313" key="2">
    <source>
        <dbReference type="Proteomes" id="UP000237755"/>
    </source>
</evidence>
<dbReference type="SUPFAM" id="SSF51621">
    <property type="entry name" value="Phosphoenolpyruvate/pyruvate domain"/>
    <property type="match status" value="1"/>
</dbReference>